<evidence type="ECO:0000256" key="1">
    <source>
        <dbReference type="SAM" id="MobiDB-lite"/>
    </source>
</evidence>
<feature type="compositionally biased region" description="Basic and acidic residues" evidence="1">
    <location>
        <begin position="32"/>
        <end position="47"/>
    </location>
</feature>
<dbReference type="Pfam" id="PF16472">
    <property type="entry name" value="DUF5050"/>
    <property type="match status" value="1"/>
</dbReference>
<accession>A0ABS1T9H0</accession>
<dbReference type="PANTHER" id="PTHR32256:SF17">
    <property type="entry name" value="EGF-LIKE DOMAIN-CONTAINING PROTEIN"/>
    <property type="match status" value="1"/>
</dbReference>
<gene>
    <name evidence="4" type="ORF">JK636_09475</name>
</gene>
<organism evidence="4 5">
    <name type="scientific">Clostridium rhizosphaerae</name>
    <dbReference type="NCBI Taxonomy" id="2803861"/>
    <lineage>
        <taxon>Bacteria</taxon>
        <taxon>Bacillati</taxon>
        <taxon>Bacillota</taxon>
        <taxon>Clostridia</taxon>
        <taxon>Eubacteriales</taxon>
        <taxon>Clostridiaceae</taxon>
        <taxon>Clostridium</taxon>
    </lineage>
</organism>
<feature type="domain" description="Prolow-density lipoprotein receptor-related protein 1-like beta-propeller" evidence="3">
    <location>
        <begin position="89"/>
        <end position="362"/>
    </location>
</feature>
<dbReference type="InterPro" id="IPR053369">
    <property type="entry name" value="SrfA-induced_signal"/>
</dbReference>
<evidence type="ECO:0000313" key="5">
    <source>
        <dbReference type="Proteomes" id="UP000632377"/>
    </source>
</evidence>
<comment type="caution">
    <text evidence="4">The sequence shown here is derived from an EMBL/GenBank/DDBJ whole genome shotgun (WGS) entry which is preliminary data.</text>
</comment>
<evidence type="ECO:0000256" key="2">
    <source>
        <dbReference type="SAM" id="Phobius"/>
    </source>
</evidence>
<dbReference type="Proteomes" id="UP000632377">
    <property type="component" value="Unassembled WGS sequence"/>
</dbReference>
<keyword evidence="2" id="KW-1133">Transmembrane helix</keyword>
<keyword evidence="2" id="KW-0812">Transmembrane</keyword>
<evidence type="ECO:0000259" key="3">
    <source>
        <dbReference type="Pfam" id="PF16472"/>
    </source>
</evidence>
<dbReference type="Gene3D" id="2.120.10.30">
    <property type="entry name" value="TolB, C-terminal domain"/>
    <property type="match status" value="1"/>
</dbReference>
<proteinExistence type="predicted"/>
<dbReference type="SUPFAM" id="SSF63825">
    <property type="entry name" value="YWTD domain"/>
    <property type="match status" value="1"/>
</dbReference>
<protein>
    <submittedName>
        <fullName evidence="4">DUF5050 domain-containing protein</fullName>
    </submittedName>
</protein>
<keyword evidence="2" id="KW-0472">Membrane</keyword>
<dbReference type="EMBL" id="JAESWC010000002">
    <property type="protein sequence ID" value="MBL4935990.1"/>
    <property type="molecule type" value="Genomic_DNA"/>
</dbReference>
<dbReference type="InterPro" id="IPR032485">
    <property type="entry name" value="LRP1-like_beta_prop"/>
</dbReference>
<dbReference type="InterPro" id="IPR011042">
    <property type="entry name" value="6-blade_b-propeller_TolB-like"/>
</dbReference>
<reference evidence="4 5" key="1">
    <citation type="submission" date="2021-01" db="EMBL/GenBank/DDBJ databases">
        <title>Genome public.</title>
        <authorList>
            <person name="Liu C."/>
            <person name="Sun Q."/>
        </authorList>
    </citation>
    <scope>NUCLEOTIDE SEQUENCE [LARGE SCALE GENOMIC DNA]</scope>
    <source>
        <strain evidence="4 5">YIM B02515</strain>
    </source>
</reference>
<dbReference type="RefSeq" id="WP_202748570.1">
    <property type="nucleotide sequence ID" value="NZ_JAESWC010000002.1"/>
</dbReference>
<feature type="region of interest" description="Disordered" evidence="1">
    <location>
        <begin position="32"/>
        <end position="77"/>
    </location>
</feature>
<evidence type="ECO:0000313" key="4">
    <source>
        <dbReference type="EMBL" id="MBL4935990.1"/>
    </source>
</evidence>
<dbReference type="SUPFAM" id="SSF69304">
    <property type="entry name" value="Tricorn protease N-terminal domain"/>
    <property type="match status" value="1"/>
</dbReference>
<dbReference type="PANTHER" id="PTHR32256">
    <property type="match status" value="1"/>
</dbReference>
<sequence>MKYKKYLVYGLAVIAVLSFIAVRTSLKSDKKTSAEANAKIEKKETAKNNEATSTKPSSDQNSSAAKPEENKNNKQDITMVDTKINDIGNTSGNLANFALFASQGKWIYFSYPESNNSRICKNLYRAMKDGETGLKLISENSGIISINVVGEWIYYIDPDNQSSIYKIKNDGTEKTKVTMDSAYQFIVVEDWIYYFSPVGLYKIKTDGSGQRPIIEGNIRSILFVKDNYIYYSNIDTKATGTQPEYCSIYKVKFDGSDRSKITTDNVMQSIIDGDWIYYTNVSDNYNLYKAKIDGSSKAKILNMPVSTFNISNGYIYVSFQSGEQNINNDIQNIYRLKTDGSNLKRLTNNTTSRLSSVSTIDYIQYIYITDEYLFCTVSSQSGPMLYRVSLDGSSEKIFGN</sequence>
<feature type="compositionally biased region" description="Polar residues" evidence="1">
    <location>
        <begin position="48"/>
        <end position="64"/>
    </location>
</feature>
<name>A0ABS1T9H0_9CLOT</name>
<feature type="transmembrane region" description="Helical" evidence="2">
    <location>
        <begin position="6"/>
        <end position="26"/>
    </location>
</feature>
<keyword evidence="5" id="KW-1185">Reference proteome</keyword>